<dbReference type="EMBL" id="KB007811">
    <property type="protein sequence ID" value="ELR24758.1"/>
    <property type="molecule type" value="Genomic_DNA"/>
</dbReference>
<dbReference type="Pfam" id="PF10294">
    <property type="entry name" value="Methyltransf_16"/>
    <property type="match status" value="1"/>
</dbReference>
<dbReference type="KEGG" id="acan:ACA1_174180"/>
<dbReference type="SUPFAM" id="SSF53335">
    <property type="entry name" value="S-adenosyl-L-methionine-dependent methyltransferases"/>
    <property type="match status" value="1"/>
</dbReference>
<gene>
    <name evidence="1" type="ORF">ACA1_174180</name>
</gene>
<evidence type="ECO:0000313" key="2">
    <source>
        <dbReference type="Proteomes" id="UP000011083"/>
    </source>
</evidence>
<dbReference type="InterPro" id="IPR029063">
    <property type="entry name" value="SAM-dependent_MTases_sf"/>
</dbReference>
<dbReference type="OrthoDB" id="413520at2759"/>
<dbReference type="GeneID" id="14925785"/>
<dbReference type="AlphaFoldDB" id="L8HJ85"/>
<dbReference type="VEuPathDB" id="AmoebaDB:ACA1_174180"/>
<dbReference type="PANTHER" id="PTHR14614">
    <property type="entry name" value="HEPATOCELLULAR CARCINOMA-ASSOCIATED ANTIGEN"/>
    <property type="match status" value="1"/>
</dbReference>
<evidence type="ECO:0000313" key="1">
    <source>
        <dbReference type="EMBL" id="ELR24758.1"/>
    </source>
</evidence>
<dbReference type="InterPro" id="IPR019410">
    <property type="entry name" value="Methyltransf_16"/>
</dbReference>
<dbReference type="Proteomes" id="UP000011083">
    <property type="component" value="Unassembled WGS sequence"/>
</dbReference>
<proteinExistence type="predicted"/>
<accession>L8HJ85</accession>
<keyword evidence="2" id="KW-1185">Reference proteome</keyword>
<dbReference type="Gene3D" id="3.40.50.150">
    <property type="entry name" value="Vaccinia Virus protein VP39"/>
    <property type="match status" value="1"/>
</dbReference>
<organism evidence="1 2">
    <name type="scientific">Acanthamoeba castellanii (strain ATCC 30010 / Neff)</name>
    <dbReference type="NCBI Taxonomy" id="1257118"/>
    <lineage>
        <taxon>Eukaryota</taxon>
        <taxon>Amoebozoa</taxon>
        <taxon>Discosea</taxon>
        <taxon>Longamoebia</taxon>
        <taxon>Centramoebida</taxon>
        <taxon>Acanthamoebidae</taxon>
        <taxon>Acanthamoeba</taxon>
    </lineage>
</organism>
<protein>
    <submittedName>
        <fullName evidence="1">Uncharacterized protein</fullName>
    </submittedName>
</protein>
<dbReference type="RefSeq" id="XP_004356658.1">
    <property type="nucleotide sequence ID" value="XM_004356605.1"/>
</dbReference>
<sequence>MEAGQEDEGSDLLDFAATFAQLCEDERTVPLGEAGEEVVVRQDTGVGQGGAVWESALALIAWWRHAHAEHPLGQLLPQMSGGGGGSASSVQDSTDGAAAVSTVVELGAGTGVAGLAIGALLGRSRIVLTDLPPYLPLLRHNAALNAPLLRSRGSSVEVASYRWGEAPPLLSTTTAAAAAASSSSSGGGPVGSYDLIVGSDLVYDAAKPGFDWRRNHQELVASFNLLAHPAASQRATTVVLAVERRRESGHFYDAFFGLLRECGWHCDVRPFSIDERTDTLILIIRRAPAASAE</sequence>
<reference evidence="1 2" key="1">
    <citation type="journal article" date="2013" name="Genome Biol.">
        <title>Genome of Acanthamoeba castellanii highlights extensive lateral gene transfer and early evolution of tyrosine kinase signaling.</title>
        <authorList>
            <person name="Clarke M."/>
            <person name="Lohan A.J."/>
            <person name="Liu B."/>
            <person name="Lagkouvardos I."/>
            <person name="Roy S."/>
            <person name="Zafar N."/>
            <person name="Bertelli C."/>
            <person name="Schilde C."/>
            <person name="Kianianmomeni A."/>
            <person name="Burglin T.R."/>
            <person name="Frech C."/>
            <person name="Turcotte B."/>
            <person name="Kopec K.O."/>
            <person name="Synnott J.M."/>
            <person name="Choo C."/>
            <person name="Paponov I."/>
            <person name="Finkler A."/>
            <person name="Soon Heng Tan C."/>
            <person name="Hutchins A.P."/>
            <person name="Weinmeier T."/>
            <person name="Rattei T."/>
            <person name="Chu J.S."/>
            <person name="Gimenez G."/>
            <person name="Irimia M."/>
            <person name="Rigden D.J."/>
            <person name="Fitzpatrick D.A."/>
            <person name="Lorenzo-Morales J."/>
            <person name="Bateman A."/>
            <person name="Chiu C.H."/>
            <person name="Tang P."/>
            <person name="Hegemann P."/>
            <person name="Fromm H."/>
            <person name="Raoult D."/>
            <person name="Greub G."/>
            <person name="Miranda-Saavedra D."/>
            <person name="Chen N."/>
            <person name="Nash P."/>
            <person name="Ginger M.L."/>
            <person name="Horn M."/>
            <person name="Schaap P."/>
            <person name="Caler L."/>
            <person name="Loftus B."/>
        </authorList>
    </citation>
    <scope>NUCLEOTIDE SEQUENCE [LARGE SCALE GENOMIC DNA]</scope>
    <source>
        <strain evidence="1 2">Neff</strain>
    </source>
</reference>
<name>L8HJ85_ACACF</name>